<dbReference type="Pfam" id="PF07081">
    <property type="entry name" value="DUF1349"/>
    <property type="match status" value="1"/>
</dbReference>
<dbReference type="PANTHER" id="PTHR35332:SF2">
    <property type="entry name" value="REGULATION OF ENOLASE PROTEIN 1"/>
    <property type="match status" value="1"/>
</dbReference>
<dbReference type="RefSeq" id="WP_349428712.1">
    <property type="nucleotide sequence ID" value="NZ_CP151632.1"/>
</dbReference>
<dbReference type="Gene3D" id="2.60.120.200">
    <property type="match status" value="1"/>
</dbReference>
<dbReference type="SUPFAM" id="SSF49899">
    <property type="entry name" value="Concanavalin A-like lectins/glucanases"/>
    <property type="match status" value="1"/>
</dbReference>
<name>A0AAU6SBE4_9MICO</name>
<dbReference type="InterPro" id="IPR009784">
    <property type="entry name" value="DUF1349"/>
</dbReference>
<dbReference type="EMBL" id="CP151632">
    <property type="protein sequence ID" value="WZO34162.1"/>
    <property type="molecule type" value="Genomic_DNA"/>
</dbReference>
<proteinExistence type="predicted"/>
<protein>
    <submittedName>
        <fullName evidence="1">DUF1349 domain-containing protein</fullName>
    </submittedName>
</protein>
<dbReference type="InterPro" id="IPR013320">
    <property type="entry name" value="ConA-like_dom_sf"/>
</dbReference>
<reference evidence="1" key="1">
    <citation type="submission" date="2024-04" db="EMBL/GenBank/DDBJ databases">
        <authorList>
            <person name="Roder T."/>
            <person name="Oberhansli S."/>
            <person name="Kreuzer M."/>
        </authorList>
    </citation>
    <scope>NUCLEOTIDE SEQUENCE</scope>
    <source>
        <strain evidence="1">LWS13-1.2</strain>
    </source>
</reference>
<dbReference type="PANTHER" id="PTHR35332">
    <property type="entry name" value="REGULATION OF ENOLASE PROTEIN 1"/>
    <property type="match status" value="1"/>
</dbReference>
<organism evidence="1">
    <name type="scientific">Microbacterium sp. LWS13-1.2</name>
    <dbReference type="NCBI Taxonomy" id="3135264"/>
    <lineage>
        <taxon>Bacteria</taxon>
        <taxon>Bacillati</taxon>
        <taxon>Actinomycetota</taxon>
        <taxon>Actinomycetes</taxon>
        <taxon>Micrococcales</taxon>
        <taxon>Microbacteriaceae</taxon>
        <taxon>Microbacterium</taxon>
    </lineage>
</organism>
<dbReference type="AlphaFoldDB" id="A0AAU6SBE4"/>
<accession>A0AAU6SBE4</accession>
<sequence length="206" mass="21938">MSISLAVPGVPFELTPSEGSEWTVAPDRVEVLAPAHSDLFVDPSGKSGTAAETMLNAVTLLGAPGAGDFVFSARVGADFRAMFDAAVLLVWADERHWAKLCFERSPAGQAMVVSVVTRGVSDDANSFTVDGDAVWLRVSRIGRVFALHASTDGDWWHFVRAFALGDDIGDVRLGFEGQSPTGDGCAVWFDRVSFAQTTLGDLRDGS</sequence>
<evidence type="ECO:0000313" key="1">
    <source>
        <dbReference type="EMBL" id="WZO34162.1"/>
    </source>
</evidence>
<gene>
    <name evidence="1" type="ORF">MRBLWS13_001808</name>
</gene>